<protein>
    <submittedName>
        <fullName evidence="1">Uncharacterized protein</fullName>
    </submittedName>
</protein>
<dbReference type="EMBL" id="AFYI01000007">
    <property type="protein sequence ID" value="EHB39435.1"/>
    <property type="molecule type" value="Genomic_DNA"/>
</dbReference>
<dbReference type="AlphaFoldDB" id="A0A6C8G0M0"/>
<accession>A0A6C8G0M0</accession>
<comment type="caution">
    <text evidence="1">The sequence shown here is derived from an EMBL/GenBank/DDBJ whole genome shotgun (WGS) entry which is preliminary data.</text>
</comment>
<evidence type="ECO:0000313" key="1">
    <source>
        <dbReference type="EMBL" id="EHB39435.1"/>
    </source>
</evidence>
<gene>
    <name evidence="1" type="ORF">SEENIN0B_04733</name>
</gene>
<reference evidence="1 2" key="1">
    <citation type="submission" date="2011-09" db="EMBL/GenBank/DDBJ databases">
        <authorList>
            <person name="McClelland M."/>
            <person name="Clifton S."/>
            <person name="Porwollik S."/>
            <person name="Cheng P."/>
            <person name="Wollam A."/>
            <person name="Wang C."/>
            <person name="Pepin K."/>
            <person name="Bhonagiri V."/>
            <person name="Fulton R."/>
            <person name="Fulton L.F."/>
            <person name="Delehaunty K."/>
            <person name="Fronick C."/>
            <person name="O'Laughlin M."/>
            <person name="Godfrey J."/>
            <person name="Waligorski J."/>
            <person name="Appelbaum E."/>
            <person name="Farmer C."/>
            <person name="Strong C."/>
            <person name="Tomlinson C."/>
            <person name="Hou S."/>
            <person name="Minx P."/>
            <person name="Warren W."/>
            <person name="Wilson R.K."/>
        </authorList>
    </citation>
    <scope>NUCLEOTIDE SEQUENCE [LARGE SCALE GENOMIC DNA]</scope>
    <source>
        <strain evidence="2">SARB 27</strain>
    </source>
</reference>
<evidence type="ECO:0000313" key="2">
    <source>
        <dbReference type="Proteomes" id="UP000004564"/>
    </source>
</evidence>
<dbReference type="Proteomes" id="UP000004564">
    <property type="component" value="Chromosome"/>
</dbReference>
<sequence>MVNLIVFMYPTCFYQPFGCRCLLMHRFSPKNTETYHRIKISVLTIIWNLYFIYGKEIKKTVKKFRHLGVFFMKMKFIFHVLLKEITH</sequence>
<organism evidence="1 2">
    <name type="scientific">Salmonella enterica subsp. enterica serovar Infantis str. SARB27</name>
    <dbReference type="NCBI Taxonomy" id="596155"/>
    <lineage>
        <taxon>Bacteria</taxon>
        <taxon>Pseudomonadati</taxon>
        <taxon>Pseudomonadota</taxon>
        <taxon>Gammaproteobacteria</taxon>
        <taxon>Enterobacterales</taxon>
        <taxon>Enterobacteriaceae</taxon>
        <taxon>Salmonella</taxon>
    </lineage>
</organism>
<proteinExistence type="predicted"/>
<name>A0A6C8G0M0_SALIN</name>